<keyword evidence="3" id="KW-1185">Reference proteome</keyword>
<feature type="region of interest" description="Disordered" evidence="1">
    <location>
        <begin position="367"/>
        <end position="389"/>
    </location>
</feature>
<reference evidence="2" key="1">
    <citation type="submission" date="2021-03" db="EMBL/GenBank/DDBJ databases">
        <title>Draft genome sequence of rust myrtle Austropuccinia psidii MF-1, a brazilian biotype.</title>
        <authorList>
            <person name="Quecine M.C."/>
            <person name="Pachon D.M.R."/>
            <person name="Bonatelli M.L."/>
            <person name="Correr F.H."/>
            <person name="Franceschini L.M."/>
            <person name="Leite T.F."/>
            <person name="Margarido G.R.A."/>
            <person name="Almeida C.A."/>
            <person name="Ferrarezi J.A."/>
            <person name="Labate C.A."/>
        </authorList>
    </citation>
    <scope>NUCLEOTIDE SEQUENCE</scope>
    <source>
        <strain evidence="2">MF-1</strain>
    </source>
</reference>
<accession>A0A9Q3ESX3</accession>
<protein>
    <submittedName>
        <fullName evidence="2">Uncharacterized protein</fullName>
    </submittedName>
</protein>
<proteinExistence type="predicted"/>
<gene>
    <name evidence="2" type="ORF">O181_066159</name>
</gene>
<feature type="compositionally biased region" description="Basic and acidic residues" evidence="1">
    <location>
        <begin position="380"/>
        <end position="389"/>
    </location>
</feature>
<comment type="caution">
    <text evidence="2">The sequence shown here is derived from an EMBL/GenBank/DDBJ whole genome shotgun (WGS) entry which is preliminary data.</text>
</comment>
<dbReference type="AlphaFoldDB" id="A0A9Q3ESX3"/>
<sequence length="420" mass="47814">MSKAMIHKRILRKCGGDIEHAIRSRCIEPCSTEDYINAMEMITARTKIGRNWYKPSMDNKTSGKPIPKPNKPHDKAPLKFHKCGSKSHLASTCPKKTIINEIEIDKFEDTKEKNNVSLHDSDCEPSEEEEVPDELSIERINVSFEVTEVHTHLPQLSDECMDLINVQDAKMQKAKPARGKVYTAGESCITNIVIKNREAKLHLDSGAFCICAGKDYLYRIYTNWKESLMPIEGIKFSSASQDMHPLRIFGAAMIFPHPAGSIRLKVEFVVINNCTSQHFILGNYYLNTYGIDINNHKDRYFTIEENKRQKFAFPPEKREITVTRQVKNVNKENFVSDQEAFASDNEPLGAIKGHEAEIMLNVERPYPPLSRRPAYPGSPRAREASKSHINEPMKLGVLRKVGHNEEVEVTTSLITTWNND</sequence>
<evidence type="ECO:0000313" key="2">
    <source>
        <dbReference type="EMBL" id="MBW0526444.1"/>
    </source>
</evidence>
<dbReference type="OrthoDB" id="3419290at2759"/>
<organism evidence="2 3">
    <name type="scientific">Austropuccinia psidii MF-1</name>
    <dbReference type="NCBI Taxonomy" id="1389203"/>
    <lineage>
        <taxon>Eukaryota</taxon>
        <taxon>Fungi</taxon>
        <taxon>Dikarya</taxon>
        <taxon>Basidiomycota</taxon>
        <taxon>Pucciniomycotina</taxon>
        <taxon>Pucciniomycetes</taxon>
        <taxon>Pucciniales</taxon>
        <taxon>Sphaerophragmiaceae</taxon>
        <taxon>Austropuccinia</taxon>
    </lineage>
</organism>
<name>A0A9Q3ESX3_9BASI</name>
<dbReference type="EMBL" id="AVOT02032668">
    <property type="protein sequence ID" value="MBW0526444.1"/>
    <property type="molecule type" value="Genomic_DNA"/>
</dbReference>
<dbReference type="Proteomes" id="UP000765509">
    <property type="component" value="Unassembled WGS sequence"/>
</dbReference>
<evidence type="ECO:0000313" key="3">
    <source>
        <dbReference type="Proteomes" id="UP000765509"/>
    </source>
</evidence>
<evidence type="ECO:0000256" key="1">
    <source>
        <dbReference type="SAM" id="MobiDB-lite"/>
    </source>
</evidence>